<gene>
    <name evidence="1" type="ORF">AABB28_01445</name>
</gene>
<organism evidence="1 2">
    <name type="scientific">Yoonia algicola</name>
    <dbReference type="NCBI Taxonomy" id="3137368"/>
    <lineage>
        <taxon>Bacteria</taxon>
        <taxon>Pseudomonadati</taxon>
        <taxon>Pseudomonadota</taxon>
        <taxon>Alphaproteobacteria</taxon>
        <taxon>Rhodobacterales</taxon>
        <taxon>Paracoccaceae</taxon>
        <taxon>Yoonia</taxon>
    </lineage>
</organism>
<reference evidence="1 2" key="1">
    <citation type="submission" date="2024-04" db="EMBL/GenBank/DDBJ databases">
        <title>Phylogenomic analyses of a clade within the roseobacter group suggest taxonomic reassignments of species of the genera Aestuariivita, Citreicella, Loktanella, Nautella, Pelagibaca, Ruegeria, Thalassobius, Thiobacimonas and Tropicibacter, and the proposal o.</title>
        <authorList>
            <person name="Jeon C.O."/>
        </authorList>
    </citation>
    <scope>NUCLEOTIDE SEQUENCE [LARGE SCALE GENOMIC DNA]</scope>
    <source>
        <strain evidence="1 2">G8-12</strain>
    </source>
</reference>
<dbReference type="InterPro" id="IPR027417">
    <property type="entry name" value="P-loop_NTPase"/>
</dbReference>
<evidence type="ECO:0000313" key="1">
    <source>
        <dbReference type="EMBL" id="WZU64009.1"/>
    </source>
</evidence>
<dbReference type="AlphaFoldDB" id="A0AAN0M2L3"/>
<dbReference type="Proteomes" id="UP001451782">
    <property type="component" value="Chromosome"/>
</dbReference>
<dbReference type="RefSeq" id="WP_342070379.1">
    <property type="nucleotide sequence ID" value="NZ_CP151762.1"/>
</dbReference>
<evidence type="ECO:0000313" key="2">
    <source>
        <dbReference type="Proteomes" id="UP001451782"/>
    </source>
</evidence>
<accession>A0AAN0M2L3</accession>
<name>A0AAN0M2L3_9RHOB</name>
<protein>
    <recommendedName>
        <fullName evidence="3">Sulfotransferase family protein</fullName>
    </recommendedName>
</protein>
<proteinExistence type="predicted"/>
<dbReference type="KEGG" id="yag:AABB28_01445"/>
<dbReference type="SUPFAM" id="SSF52540">
    <property type="entry name" value="P-loop containing nucleoside triphosphate hydrolases"/>
    <property type="match status" value="1"/>
</dbReference>
<sequence length="299" mass="33427">MFARYLSDCEVTLHLGAHRTGTTALQFQLDSADLNRVDMRALTPPRADKRSNHGLRSAFADFQRLRKNPFRAFVRLRMYRNIKRLMLARPPTRVIISDEMLLGPVFGRDGRSIYPDAAKWLADCAAFLGPNVSQIHLVVRPYADFLTSAYAMRAVYAKGVGDLRMYQEEFAFCRRGWPDVVADIGAAFPGRAIRVWTFPENLQGNKLFEALTGLSEAPQTPPHLNASVSAEGIAYALSHKNDPDYDPDEVIAKFRTGTKLSVFAQHERAALDERFLADLALLPRDTVLETSGILTGDPS</sequence>
<dbReference type="EMBL" id="CP151762">
    <property type="protein sequence ID" value="WZU64009.1"/>
    <property type="molecule type" value="Genomic_DNA"/>
</dbReference>
<evidence type="ECO:0008006" key="3">
    <source>
        <dbReference type="Google" id="ProtNLM"/>
    </source>
</evidence>
<keyword evidence="2" id="KW-1185">Reference proteome</keyword>